<organism evidence="2 3">
    <name type="scientific">Mesorhizobium muleiense</name>
    <dbReference type="NCBI Taxonomy" id="1004279"/>
    <lineage>
        <taxon>Bacteria</taxon>
        <taxon>Pseudomonadati</taxon>
        <taxon>Pseudomonadota</taxon>
        <taxon>Alphaproteobacteria</taxon>
        <taxon>Hyphomicrobiales</taxon>
        <taxon>Phyllobacteriaceae</taxon>
        <taxon>Mesorhizobium</taxon>
    </lineage>
</organism>
<dbReference type="Proteomes" id="UP000198894">
    <property type="component" value="Unassembled WGS sequence"/>
</dbReference>
<dbReference type="AlphaFoldDB" id="A0A1G8I3U4"/>
<dbReference type="InterPro" id="IPR007345">
    <property type="entry name" value="Polysacch_pyruvyl_Trfase"/>
</dbReference>
<protein>
    <submittedName>
        <fullName evidence="2">Polysaccharide pyruvyl transferase</fullName>
    </submittedName>
</protein>
<accession>A0A1G8I3U4</accession>
<keyword evidence="3" id="KW-1185">Reference proteome</keyword>
<keyword evidence="2" id="KW-0808">Transferase</keyword>
<feature type="domain" description="Polysaccharide pyruvyl transferase" evidence="1">
    <location>
        <begin position="16"/>
        <end position="312"/>
    </location>
</feature>
<evidence type="ECO:0000313" key="2">
    <source>
        <dbReference type="EMBL" id="SDI13645.1"/>
    </source>
</evidence>
<dbReference type="RefSeq" id="WP_091590114.1">
    <property type="nucleotide sequence ID" value="NZ_FNEE01000001.1"/>
</dbReference>
<proteinExistence type="predicted"/>
<name>A0A1G8I3U4_9HYPH</name>
<reference evidence="3" key="1">
    <citation type="submission" date="2016-10" db="EMBL/GenBank/DDBJ databases">
        <authorList>
            <person name="Varghese N."/>
            <person name="Submissions S."/>
        </authorList>
    </citation>
    <scope>NUCLEOTIDE SEQUENCE [LARGE SCALE GENOMIC DNA]</scope>
    <source>
        <strain evidence="3">CGMCC 1.11022</strain>
    </source>
</reference>
<dbReference type="GO" id="GO:0016740">
    <property type="term" value="F:transferase activity"/>
    <property type="evidence" value="ECO:0007669"/>
    <property type="project" value="UniProtKB-KW"/>
</dbReference>
<evidence type="ECO:0000259" key="1">
    <source>
        <dbReference type="Pfam" id="PF04230"/>
    </source>
</evidence>
<evidence type="ECO:0000313" key="3">
    <source>
        <dbReference type="Proteomes" id="UP000198894"/>
    </source>
</evidence>
<dbReference type="Pfam" id="PF04230">
    <property type="entry name" value="PS_pyruv_trans"/>
    <property type="match status" value="1"/>
</dbReference>
<sequence length="388" mass="43637">MLIGTLTLHTGYNEGAQLQSLALQRCISDLRPGSPAEIVDHRYPRRLETGYGPATNARQRTLAAFADGLLLSPKRFYSEDRSPTFRYVSDRYDAVVVGSDEVWKIDYVSRLGGLIKLQTNPLCPPFPNVYWPEVACSKIAYAASTGSSTKWTEMPRRNRYLMAKCLNEFVAIGVRDERTREMVLWADPSLADRVTLTPDPTVTHDLTSNATHESLRVKLASWGVDFNRPRALVIAGQHELYAEATTSLRARGVQIVSVSDRNHLADIDLTEKPIDPLEWANLASQFSYCLSERMHGALFALRNRCPLICLDSRRPAIGFPTKNEALMTLMGIPSQYVCIHRKGARDNLLDMCENLGKLVHDYMKIDNRLRELAEIGRTFLDRALPAAK</sequence>
<dbReference type="EMBL" id="FNEE01000001">
    <property type="protein sequence ID" value="SDI13645.1"/>
    <property type="molecule type" value="Genomic_DNA"/>
</dbReference>
<gene>
    <name evidence="2" type="ORF">SAMN05428953_101253</name>
</gene>